<name>A0ABV5GQK8_9FLAO</name>
<proteinExistence type="predicted"/>
<accession>A0ABV5GQK8</accession>
<keyword evidence="3" id="KW-1185">Reference proteome</keyword>
<feature type="domain" description="Knr4/Smi1-like" evidence="1">
    <location>
        <begin position="54"/>
        <end position="172"/>
    </location>
</feature>
<evidence type="ECO:0000259" key="1">
    <source>
        <dbReference type="SMART" id="SM00860"/>
    </source>
</evidence>
<evidence type="ECO:0000313" key="2">
    <source>
        <dbReference type="EMBL" id="MFB9097663.1"/>
    </source>
</evidence>
<dbReference type="InterPro" id="IPR018958">
    <property type="entry name" value="Knr4/Smi1-like_dom"/>
</dbReference>
<dbReference type="EMBL" id="JBHMEY010000060">
    <property type="protein sequence ID" value="MFB9097663.1"/>
    <property type="molecule type" value="Genomic_DNA"/>
</dbReference>
<dbReference type="SMART" id="SM00860">
    <property type="entry name" value="SMI1_KNR4"/>
    <property type="match status" value="1"/>
</dbReference>
<dbReference type="Proteomes" id="UP001589607">
    <property type="component" value="Unassembled WGS sequence"/>
</dbReference>
<reference evidence="2 3" key="1">
    <citation type="submission" date="2024-09" db="EMBL/GenBank/DDBJ databases">
        <authorList>
            <person name="Sun Q."/>
            <person name="Mori K."/>
        </authorList>
    </citation>
    <scope>NUCLEOTIDE SEQUENCE [LARGE SCALE GENOMIC DNA]</scope>
    <source>
        <strain evidence="2 3">CECT 7955</strain>
    </source>
</reference>
<evidence type="ECO:0000313" key="3">
    <source>
        <dbReference type="Proteomes" id="UP001589607"/>
    </source>
</evidence>
<protein>
    <submittedName>
        <fullName evidence="2">SMI1/KNR4 family protein</fullName>
    </submittedName>
</protein>
<dbReference type="Gene3D" id="3.40.1580.10">
    <property type="entry name" value="SMI1/KNR4-like"/>
    <property type="match status" value="1"/>
</dbReference>
<dbReference type="InterPro" id="IPR037883">
    <property type="entry name" value="Knr4/Smi1-like_sf"/>
</dbReference>
<gene>
    <name evidence="2" type="ORF">ACFFVF_14165</name>
</gene>
<dbReference type="RefSeq" id="WP_236455250.1">
    <property type="nucleotide sequence ID" value="NZ_CBCSGE010000004.1"/>
</dbReference>
<comment type="caution">
    <text evidence="2">The sequence shown here is derived from an EMBL/GenBank/DDBJ whole genome shotgun (WGS) entry which is preliminary data.</text>
</comment>
<dbReference type="SUPFAM" id="SSF160631">
    <property type="entry name" value="SMI1/KNR4-like"/>
    <property type="match status" value="1"/>
</dbReference>
<sequence length="187" mass="22561">MNGKEIFEYVDKSLTSLKKTNLMLFPHSNMPNEMIDNVVEEKSDWIPWKAVTSKVTDDDILELENQIELKYPNLYKDFLKYKHFYELESVGEVTFFKHCIRDWKSNLTEYYFDYWEPEELIKKGFIPFAHYSDWGIVCFDTNRKTNNDCPIVMFDHETLYDETVTFEELYESFEIMAFEILNELNEL</sequence>
<dbReference type="Pfam" id="PF14567">
    <property type="entry name" value="SUKH_5"/>
    <property type="match status" value="1"/>
</dbReference>
<organism evidence="2 3">
    <name type="scientific">Flavobacterium jumunjinense</name>
    <dbReference type="NCBI Taxonomy" id="998845"/>
    <lineage>
        <taxon>Bacteria</taxon>
        <taxon>Pseudomonadati</taxon>
        <taxon>Bacteroidota</taxon>
        <taxon>Flavobacteriia</taxon>
        <taxon>Flavobacteriales</taxon>
        <taxon>Flavobacteriaceae</taxon>
        <taxon>Flavobacterium</taxon>
    </lineage>
</organism>